<dbReference type="AlphaFoldDB" id="A0A2Z6RMM4"/>
<dbReference type="Proteomes" id="UP000247702">
    <property type="component" value="Unassembled WGS sequence"/>
</dbReference>
<evidence type="ECO:0000313" key="1">
    <source>
        <dbReference type="EMBL" id="GBB98399.1"/>
    </source>
</evidence>
<comment type="caution">
    <text evidence="1">The sequence shown here is derived from an EMBL/GenBank/DDBJ whole genome shotgun (WGS) entry which is preliminary data.</text>
</comment>
<evidence type="ECO:0000313" key="2">
    <source>
        <dbReference type="Proteomes" id="UP000247702"/>
    </source>
</evidence>
<keyword evidence="2" id="KW-1185">Reference proteome</keyword>
<gene>
    <name evidence="1" type="ORF">RclHR1_03210020</name>
</gene>
<sequence length="211" mass="23780">MSVSVTAQKKTIITQPLPKSHSKFAIISLAAFAGWDVDFYSGRVIRYYVSIVASTLLSLSQGLVRAFTNVMKPPTSENLDSLMALVSRNHATANKLRNDLKKCRKLLSKLVTDLLTVSEPALYAQLVTNIATLSRMILDSSFSLADFCRQILTDELHLSMWTRDPDLSSNLHEVALADSVTIEPIVKHLPRLKVFLPNKHQKHRRKNFHLR</sequence>
<accession>A0A2Z6RMM4</accession>
<proteinExistence type="predicted"/>
<name>A0A2Z6RMM4_9GLOM</name>
<organism evidence="1 2">
    <name type="scientific">Rhizophagus clarus</name>
    <dbReference type="NCBI Taxonomy" id="94130"/>
    <lineage>
        <taxon>Eukaryota</taxon>
        <taxon>Fungi</taxon>
        <taxon>Fungi incertae sedis</taxon>
        <taxon>Mucoromycota</taxon>
        <taxon>Glomeromycotina</taxon>
        <taxon>Glomeromycetes</taxon>
        <taxon>Glomerales</taxon>
        <taxon>Glomeraceae</taxon>
        <taxon>Rhizophagus</taxon>
    </lineage>
</organism>
<dbReference type="EMBL" id="BEXD01002458">
    <property type="protein sequence ID" value="GBB98399.1"/>
    <property type="molecule type" value="Genomic_DNA"/>
</dbReference>
<protein>
    <submittedName>
        <fullName evidence="1">Uncharacterized protein</fullName>
    </submittedName>
</protein>
<reference evidence="1 2" key="1">
    <citation type="submission" date="2017-11" db="EMBL/GenBank/DDBJ databases">
        <title>The genome of Rhizophagus clarus HR1 reveals common genetic basis of auxotrophy among arbuscular mycorrhizal fungi.</title>
        <authorList>
            <person name="Kobayashi Y."/>
        </authorList>
    </citation>
    <scope>NUCLEOTIDE SEQUENCE [LARGE SCALE GENOMIC DNA]</scope>
    <source>
        <strain evidence="1 2">HR1</strain>
    </source>
</reference>